<dbReference type="EC" id="2.3.2.27" evidence="9"/>
<dbReference type="Pfam" id="PF00097">
    <property type="entry name" value="zf-C3HC4"/>
    <property type="match status" value="1"/>
</dbReference>
<dbReference type="InterPro" id="IPR013083">
    <property type="entry name" value="Znf_RING/FYVE/PHD"/>
</dbReference>
<dbReference type="Gene3D" id="2.30.42.10">
    <property type="match status" value="4"/>
</dbReference>
<dbReference type="InterPro" id="IPR018957">
    <property type="entry name" value="Znf_C3HC4_RING-type"/>
</dbReference>
<evidence type="ECO:0000256" key="1">
    <source>
        <dbReference type="ARBA" id="ARBA00022723"/>
    </source>
</evidence>
<dbReference type="SUPFAM" id="SSF50156">
    <property type="entry name" value="PDZ domain-like"/>
    <property type="match status" value="4"/>
</dbReference>
<accession>A0AAN9A8R6</accession>
<evidence type="ECO:0000313" key="10">
    <source>
        <dbReference type="Proteomes" id="UP001381693"/>
    </source>
</evidence>
<evidence type="ECO:0000313" key="9">
    <source>
        <dbReference type="EMBL" id="KAK7085131.1"/>
    </source>
</evidence>
<keyword evidence="10" id="KW-1185">Reference proteome</keyword>
<feature type="domain" description="RING-type" evidence="6">
    <location>
        <begin position="59"/>
        <end position="97"/>
    </location>
</feature>
<dbReference type="SUPFAM" id="SSF57850">
    <property type="entry name" value="RING/U-box"/>
    <property type="match status" value="1"/>
</dbReference>
<dbReference type="Pfam" id="PF02176">
    <property type="entry name" value="zf-TRAF"/>
    <property type="match status" value="1"/>
</dbReference>
<dbReference type="InterPro" id="IPR001293">
    <property type="entry name" value="Znf_TRAF"/>
</dbReference>
<dbReference type="GO" id="GO:0061630">
    <property type="term" value="F:ubiquitin protein ligase activity"/>
    <property type="evidence" value="ECO:0007669"/>
    <property type="project" value="UniProtKB-EC"/>
</dbReference>
<dbReference type="InterPro" id="IPR017907">
    <property type="entry name" value="Znf_RING_CS"/>
</dbReference>
<reference evidence="9 10" key="1">
    <citation type="submission" date="2023-11" db="EMBL/GenBank/DDBJ databases">
        <title>Halocaridina rubra genome assembly.</title>
        <authorList>
            <person name="Smith C."/>
        </authorList>
    </citation>
    <scope>NUCLEOTIDE SEQUENCE [LARGE SCALE GENOMIC DNA]</scope>
    <source>
        <strain evidence="9">EP-1</strain>
        <tissue evidence="9">Whole</tissue>
    </source>
</reference>
<dbReference type="CDD" id="cd16637">
    <property type="entry name" value="mRING-HC-C3HC3D_LNX1-like"/>
    <property type="match status" value="1"/>
</dbReference>
<dbReference type="InterPro" id="IPR036034">
    <property type="entry name" value="PDZ_sf"/>
</dbReference>
<feature type="domain" description="PDZ" evidence="7">
    <location>
        <begin position="649"/>
        <end position="735"/>
    </location>
</feature>
<sequence>MEVREEGGLTPLEVDPGVSETNCSRSIRRRNCRTCGQLHQPHEPHLYDYTDDVDEDVTCHICLQPLVTPIDTPCGHTFCRPCLLSFLTVQQNCPVDRKPLSQQLCSPSSLVLKKLLEKLKVKCPNIDHCDMIMPRGDLEDHLKYRCPGNWVSCPYSTTGCEYRGSQRSMATHTTTCAFKDLGISRPPIVEGEICHIEIPRTQTALGITIVGGSDTPLRCVVIQVVFPDGPVALDGRLQAGDQIIEVDGQPMSSATHNEVCQALRKAQPVLRLGIYRERIEAQRTVSANSSNSFPNSTLQAQSGETSVITLRKESSRQLGLKLGGRCTEPGIFIMEVMEGSVAAQDGRLHQHNRILAINGVDVRYARLDHASRLIQQTRHHVSLVVSHATGISTVDSSGPPAEYQHLFRRPDPALPVNHWRTKSAPERLVPKRECHCKNGNKTIGDVAHGFSNECGSSVDIGLSASCESLDERGSSRKLTSLSQSNGSLTSRGEQHSSSLGSLKGVGTHYQSIGSIGSMGSPLHQSSGSVSSTARAGDALLEESVPPALPPRHYPDIMRTQSNEQLDPLEPIIDSPRNNTQETSSFDLDVPVQRGGMGYSVGVQGIEVPDGSTCGKMRSRRSHDSSDMSDLVHGFRKSLRIDSAQLPQKTVTISKAANESLGMRIGGGLGCNEGDTPLYIANINPQGPVGKSKQVKKGDILLSVNGQSLLGLAHGEAVALLKATAESAGVTLSLLDGPETSPGTANFIPSWLYWQKLPRSLHVSRSVILHRAPGASLGFSIVGGSDPQRGPEPIHVLFVVQSSPAAVDGRLRCGDRLLSVDNHSLESVQHAVAVNLLKQAGQRVHLEVISWLGTEI</sequence>
<feature type="domain" description="PDZ" evidence="7">
    <location>
        <begin position="307"/>
        <end position="389"/>
    </location>
</feature>
<dbReference type="SMART" id="SM00228">
    <property type="entry name" value="PDZ"/>
    <property type="match status" value="4"/>
</dbReference>
<name>A0AAN9A8R6_HALRR</name>
<dbReference type="PROSITE" id="PS50145">
    <property type="entry name" value="ZF_TRAF"/>
    <property type="match status" value="1"/>
</dbReference>
<dbReference type="PROSITE" id="PS50106">
    <property type="entry name" value="PDZ"/>
    <property type="match status" value="4"/>
</dbReference>
<feature type="zinc finger region" description="TRAF-type" evidence="4">
    <location>
        <begin position="121"/>
        <end position="160"/>
    </location>
</feature>
<evidence type="ECO:0000259" key="7">
    <source>
        <dbReference type="PROSITE" id="PS50106"/>
    </source>
</evidence>
<keyword evidence="2 4" id="KW-0863">Zinc-finger</keyword>
<dbReference type="Pfam" id="PF00595">
    <property type="entry name" value="PDZ"/>
    <property type="match status" value="4"/>
</dbReference>
<keyword evidence="1 4" id="KW-0479">Metal-binding</keyword>
<dbReference type="Gene3D" id="3.30.40.10">
    <property type="entry name" value="Zinc/RING finger domain, C3HC4 (zinc finger)"/>
    <property type="match status" value="1"/>
</dbReference>
<evidence type="ECO:0000259" key="6">
    <source>
        <dbReference type="PROSITE" id="PS50089"/>
    </source>
</evidence>
<organism evidence="9 10">
    <name type="scientific">Halocaridina rubra</name>
    <name type="common">Hawaiian red shrimp</name>
    <dbReference type="NCBI Taxonomy" id="373956"/>
    <lineage>
        <taxon>Eukaryota</taxon>
        <taxon>Metazoa</taxon>
        <taxon>Ecdysozoa</taxon>
        <taxon>Arthropoda</taxon>
        <taxon>Crustacea</taxon>
        <taxon>Multicrustacea</taxon>
        <taxon>Malacostraca</taxon>
        <taxon>Eumalacostraca</taxon>
        <taxon>Eucarida</taxon>
        <taxon>Decapoda</taxon>
        <taxon>Pleocyemata</taxon>
        <taxon>Caridea</taxon>
        <taxon>Atyoidea</taxon>
        <taxon>Atyidae</taxon>
        <taxon>Halocaridina</taxon>
    </lineage>
</organism>
<dbReference type="PROSITE" id="PS00518">
    <property type="entry name" value="ZF_RING_1"/>
    <property type="match status" value="1"/>
</dbReference>
<dbReference type="SMART" id="SM00184">
    <property type="entry name" value="RING"/>
    <property type="match status" value="1"/>
</dbReference>
<evidence type="ECO:0000256" key="4">
    <source>
        <dbReference type="PROSITE-ProRule" id="PRU00207"/>
    </source>
</evidence>
<evidence type="ECO:0000256" key="3">
    <source>
        <dbReference type="ARBA" id="ARBA00022833"/>
    </source>
</evidence>
<dbReference type="InterPro" id="IPR001841">
    <property type="entry name" value="Znf_RING"/>
</dbReference>
<dbReference type="EMBL" id="JAXCGZ010001896">
    <property type="protein sequence ID" value="KAK7085131.1"/>
    <property type="molecule type" value="Genomic_DNA"/>
</dbReference>
<feature type="compositionally biased region" description="Polar residues" evidence="5">
    <location>
        <begin position="476"/>
        <end position="500"/>
    </location>
</feature>
<gene>
    <name evidence="9" type="primary">LNX2_2</name>
    <name evidence="9" type="ORF">SK128_019216</name>
</gene>
<evidence type="ECO:0000256" key="5">
    <source>
        <dbReference type="SAM" id="MobiDB-lite"/>
    </source>
</evidence>
<evidence type="ECO:0000256" key="2">
    <source>
        <dbReference type="ARBA" id="ARBA00022771"/>
    </source>
</evidence>
<evidence type="ECO:0000259" key="8">
    <source>
        <dbReference type="PROSITE" id="PS50145"/>
    </source>
</evidence>
<dbReference type="GO" id="GO:0008270">
    <property type="term" value="F:zinc ion binding"/>
    <property type="evidence" value="ECO:0007669"/>
    <property type="project" value="UniProtKB-KW"/>
</dbReference>
<feature type="region of interest" description="Disordered" evidence="5">
    <location>
        <begin position="472"/>
        <end position="502"/>
    </location>
</feature>
<keyword evidence="3 4" id="KW-0862">Zinc</keyword>
<keyword evidence="9" id="KW-0012">Acyltransferase</keyword>
<dbReference type="PANTHER" id="PTHR19964">
    <property type="entry name" value="MULTIPLE PDZ DOMAIN PROTEIN"/>
    <property type="match status" value="1"/>
</dbReference>
<dbReference type="PROSITE" id="PS50089">
    <property type="entry name" value="ZF_RING_2"/>
    <property type="match status" value="1"/>
</dbReference>
<feature type="domain" description="TRAF-type" evidence="8">
    <location>
        <begin position="121"/>
        <end position="160"/>
    </location>
</feature>
<feature type="domain" description="PDZ" evidence="7">
    <location>
        <begin position="765"/>
        <end position="847"/>
    </location>
</feature>
<dbReference type="CDD" id="cd06679">
    <property type="entry name" value="PDZ3_LNX1_2-like"/>
    <property type="match status" value="1"/>
</dbReference>
<keyword evidence="9" id="KW-0808">Transferase</keyword>
<dbReference type="Proteomes" id="UP001381693">
    <property type="component" value="Unassembled WGS sequence"/>
</dbReference>
<dbReference type="InterPro" id="IPR001478">
    <property type="entry name" value="PDZ"/>
</dbReference>
<proteinExistence type="predicted"/>
<dbReference type="PANTHER" id="PTHR19964:SF84">
    <property type="entry name" value="LIGAND OF NUMB PROTEIN X 2-LIKE ISOFORM X1"/>
    <property type="match status" value="1"/>
</dbReference>
<dbReference type="SUPFAM" id="SSF49599">
    <property type="entry name" value="TRAF domain-like"/>
    <property type="match status" value="1"/>
</dbReference>
<feature type="region of interest" description="Disordered" evidence="5">
    <location>
        <begin position="603"/>
        <end position="629"/>
    </location>
</feature>
<protein>
    <submittedName>
        <fullName evidence="9">PDZ domain binding</fullName>
        <ecNumber evidence="9">2.3.2.27</ecNumber>
    </submittedName>
</protein>
<dbReference type="AlphaFoldDB" id="A0AAN9A8R6"/>
<dbReference type="InterPro" id="IPR051342">
    <property type="entry name" value="PDZ_scaffold"/>
</dbReference>
<comment type="caution">
    <text evidence="9">The sequence shown here is derived from an EMBL/GenBank/DDBJ whole genome shotgun (WGS) entry which is preliminary data.</text>
</comment>
<feature type="domain" description="PDZ" evidence="7">
    <location>
        <begin position="195"/>
        <end position="278"/>
    </location>
</feature>